<proteinExistence type="predicted"/>
<dbReference type="EMBL" id="SIDB01000010">
    <property type="protein sequence ID" value="KAI3427366.1"/>
    <property type="molecule type" value="Genomic_DNA"/>
</dbReference>
<evidence type="ECO:0000313" key="3">
    <source>
        <dbReference type="Proteomes" id="UP001055712"/>
    </source>
</evidence>
<feature type="compositionally biased region" description="Low complexity" evidence="1">
    <location>
        <begin position="81"/>
        <end position="94"/>
    </location>
</feature>
<dbReference type="OrthoDB" id="520817at2759"/>
<keyword evidence="3" id="KW-1185">Reference proteome</keyword>
<feature type="region of interest" description="Disordered" evidence="1">
    <location>
        <begin position="81"/>
        <end position="104"/>
    </location>
</feature>
<sequence length="558" mass="60454">MQGISPPSAVLRPHRVRRPPLGSAAAGLSAGRSLWHRTALPVWRLSSAGGGLSGAAIKPAPPQGSLRLGSSSRWACAGSASVSSGAGSSEGGDSLQPKQRGRPKFEAPAYDAQQLLYSLGLNGSPAELRRSMSKLTGIRQQEVLRYAAAVVAHLRGLGLEQQLLEELFVRCPELFSWSPEERAEGLFSELMSSGLTAAEAARCFVASPEAARYISFAGRFAVVDEILSHSQDSNRGVKPKVPAAERTAAAMLRADPSSVQILRSDATKLRRQCDGLVTLGCSPAAVAKLFWLSPALFTNADSVAQLEQAAHVLHDELGLAPETALELVASKAPGWMNNSQDTLRRRAGALAEEFGRDEAASIVVRNVMALICEPSVWQRNKLYMAACGVGNARAVLLKSPRLLPLDHASPDFVARRLLLQRFTGLSAAQLYQQHAQHLIQIRLEQLALRLQYVEHRQSSLDDSQQQARGVAWPWPLRQLTYNLEHKTHNPGFLAALGSSQQEWDVFAAAHPAGSGPVWEWAQQEAGLEVQRLVGVLPPELQQAVRPQYKRRRAGTSLL</sequence>
<organism evidence="2 3">
    <name type="scientific">Chlorella vulgaris</name>
    <name type="common">Green alga</name>
    <dbReference type="NCBI Taxonomy" id="3077"/>
    <lineage>
        <taxon>Eukaryota</taxon>
        <taxon>Viridiplantae</taxon>
        <taxon>Chlorophyta</taxon>
        <taxon>core chlorophytes</taxon>
        <taxon>Trebouxiophyceae</taxon>
        <taxon>Chlorellales</taxon>
        <taxon>Chlorellaceae</taxon>
        <taxon>Chlorella clade</taxon>
        <taxon>Chlorella</taxon>
    </lineage>
</organism>
<name>A0A9D4TK02_CHLVU</name>
<reference evidence="2" key="1">
    <citation type="journal article" date="2019" name="Plant J.">
        <title>Chlorella vulgaris genome assembly and annotation reveals the molecular basis for metabolic acclimation to high light conditions.</title>
        <authorList>
            <person name="Cecchin M."/>
            <person name="Marcolungo L."/>
            <person name="Rossato M."/>
            <person name="Girolomoni L."/>
            <person name="Cosentino E."/>
            <person name="Cuine S."/>
            <person name="Li-Beisson Y."/>
            <person name="Delledonne M."/>
            <person name="Ballottari M."/>
        </authorList>
    </citation>
    <scope>NUCLEOTIDE SEQUENCE</scope>
    <source>
        <strain evidence="2">211/11P</strain>
    </source>
</reference>
<comment type="caution">
    <text evidence="2">The sequence shown here is derived from an EMBL/GenBank/DDBJ whole genome shotgun (WGS) entry which is preliminary data.</text>
</comment>
<evidence type="ECO:0000313" key="2">
    <source>
        <dbReference type="EMBL" id="KAI3427366.1"/>
    </source>
</evidence>
<accession>A0A9D4TK02</accession>
<reference evidence="2" key="2">
    <citation type="submission" date="2020-11" db="EMBL/GenBank/DDBJ databases">
        <authorList>
            <person name="Cecchin M."/>
            <person name="Marcolungo L."/>
            <person name="Rossato M."/>
            <person name="Girolomoni L."/>
            <person name="Cosentino E."/>
            <person name="Cuine S."/>
            <person name="Li-Beisson Y."/>
            <person name="Delledonne M."/>
            <person name="Ballottari M."/>
        </authorList>
    </citation>
    <scope>NUCLEOTIDE SEQUENCE</scope>
    <source>
        <strain evidence="2">211/11P</strain>
        <tissue evidence="2">Whole cell</tissue>
    </source>
</reference>
<evidence type="ECO:0000256" key="1">
    <source>
        <dbReference type="SAM" id="MobiDB-lite"/>
    </source>
</evidence>
<protein>
    <submittedName>
        <fullName evidence="2">Uncharacterized protein</fullName>
    </submittedName>
</protein>
<dbReference type="InterPro" id="IPR038538">
    <property type="entry name" value="MTERF_sf"/>
</dbReference>
<feature type="region of interest" description="Disordered" evidence="1">
    <location>
        <begin position="1"/>
        <end position="29"/>
    </location>
</feature>
<dbReference type="Gene3D" id="1.25.70.10">
    <property type="entry name" value="Transcription termination factor 3, mitochondrial"/>
    <property type="match status" value="1"/>
</dbReference>
<feature type="compositionally biased region" description="Low complexity" evidence="1">
    <location>
        <begin position="19"/>
        <end position="29"/>
    </location>
</feature>
<dbReference type="AlphaFoldDB" id="A0A9D4TK02"/>
<gene>
    <name evidence="2" type="ORF">D9Q98_010282</name>
</gene>
<dbReference type="Proteomes" id="UP001055712">
    <property type="component" value="Unassembled WGS sequence"/>
</dbReference>